<evidence type="ECO:0000313" key="2">
    <source>
        <dbReference type="EMBL" id="GEO18707.1"/>
    </source>
</evidence>
<protein>
    <recommendedName>
        <fullName evidence="1">PpiC domain-containing protein</fullName>
    </recommendedName>
</protein>
<evidence type="ECO:0000259" key="1">
    <source>
        <dbReference type="Pfam" id="PF13145"/>
    </source>
</evidence>
<keyword evidence="3" id="KW-1185">Reference proteome</keyword>
<gene>
    <name evidence="2" type="ORF">MAE02_64030</name>
</gene>
<feature type="domain" description="PpiC" evidence="1">
    <location>
        <begin position="116"/>
        <end position="208"/>
    </location>
</feature>
<proteinExistence type="predicted"/>
<dbReference type="Proteomes" id="UP000321085">
    <property type="component" value="Unassembled WGS sequence"/>
</dbReference>
<organism evidence="2 3">
    <name type="scientific">Microvirga aerophila</name>
    <dbReference type="NCBI Taxonomy" id="670291"/>
    <lineage>
        <taxon>Bacteria</taxon>
        <taxon>Pseudomonadati</taxon>
        <taxon>Pseudomonadota</taxon>
        <taxon>Alphaproteobacteria</taxon>
        <taxon>Hyphomicrobiales</taxon>
        <taxon>Methylobacteriaceae</taxon>
        <taxon>Microvirga</taxon>
    </lineage>
</organism>
<sequence length="221" mass="24176">MRLLKEPLLHFIALGGLLFAAHAALNPGGVRAGATPPAIHLTAADAEWLKQMWARQWRRPPTDEELRGLVADHLKEEVLSREARALELDVGDTVVRRRLAQKMTFLLDDTIRTAEPPEAELRALYETRPDLVRTPARVSFSQVFFRREQGDDRARTSLAALSNAAAHPEGHGDRLLLGDTFADQDEQALANLFGASFAQAVMALPADEGHGGGPSAAVTHR</sequence>
<comment type="caution">
    <text evidence="2">The sequence shown here is derived from an EMBL/GenBank/DDBJ whole genome shotgun (WGS) entry which is preliminary data.</text>
</comment>
<dbReference type="EMBL" id="BJYU01000231">
    <property type="protein sequence ID" value="GEO18707.1"/>
    <property type="molecule type" value="Genomic_DNA"/>
</dbReference>
<evidence type="ECO:0000313" key="3">
    <source>
        <dbReference type="Proteomes" id="UP000321085"/>
    </source>
</evidence>
<dbReference type="Pfam" id="PF13145">
    <property type="entry name" value="Rotamase_2"/>
    <property type="match status" value="1"/>
</dbReference>
<accession>A0A512C3S9</accession>
<reference evidence="2 3" key="1">
    <citation type="submission" date="2019-07" db="EMBL/GenBank/DDBJ databases">
        <title>Whole genome shotgun sequence of Microvirga aerophila NBRC 106136.</title>
        <authorList>
            <person name="Hosoyama A."/>
            <person name="Uohara A."/>
            <person name="Ohji S."/>
            <person name="Ichikawa N."/>
        </authorList>
    </citation>
    <scope>NUCLEOTIDE SEQUENCE [LARGE SCALE GENOMIC DNA]</scope>
    <source>
        <strain evidence="2 3">NBRC 106136</strain>
    </source>
</reference>
<dbReference type="GO" id="GO:0003755">
    <property type="term" value="F:peptidyl-prolyl cis-trans isomerase activity"/>
    <property type="evidence" value="ECO:0007669"/>
    <property type="project" value="InterPro"/>
</dbReference>
<dbReference type="AlphaFoldDB" id="A0A512C3S9"/>
<name>A0A512C3S9_9HYPH</name>
<dbReference type="InterPro" id="IPR000297">
    <property type="entry name" value="PPIase_PpiC"/>
</dbReference>